<dbReference type="InterPro" id="IPR022764">
    <property type="entry name" value="Peptidase_S54_rhomboid_dom"/>
</dbReference>
<protein>
    <submittedName>
        <fullName evidence="8">Protein rhomboidlike [Apis mellifera]</fullName>
    </submittedName>
</protein>
<dbReference type="PANTHER" id="PTHR45840:SF2">
    <property type="entry name" value="PROTEIN RHOMBOID-RELATED"/>
    <property type="match status" value="1"/>
</dbReference>
<dbReference type="Gene3D" id="1.20.1540.10">
    <property type="entry name" value="Rhomboid-like"/>
    <property type="match status" value="1"/>
</dbReference>
<feature type="transmembrane region" description="Helical" evidence="6">
    <location>
        <begin position="115"/>
        <end position="136"/>
    </location>
</feature>
<dbReference type="AlphaFoldDB" id="A0A0K2UEJ4"/>
<evidence type="ECO:0000313" key="8">
    <source>
        <dbReference type="EMBL" id="CDW36111.1"/>
    </source>
</evidence>
<name>A0A0K2UEJ4_LEPSM</name>
<dbReference type="GO" id="GO:0004252">
    <property type="term" value="F:serine-type endopeptidase activity"/>
    <property type="evidence" value="ECO:0007669"/>
    <property type="project" value="InterPro"/>
</dbReference>
<organism evidence="8">
    <name type="scientific">Lepeophtheirus salmonis</name>
    <name type="common">Salmon louse</name>
    <name type="synonym">Caligus salmonis</name>
    <dbReference type="NCBI Taxonomy" id="72036"/>
    <lineage>
        <taxon>Eukaryota</taxon>
        <taxon>Metazoa</taxon>
        <taxon>Ecdysozoa</taxon>
        <taxon>Arthropoda</taxon>
        <taxon>Crustacea</taxon>
        <taxon>Multicrustacea</taxon>
        <taxon>Hexanauplia</taxon>
        <taxon>Copepoda</taxon>
        <taxon>Siphonostomatoida</taxon>
        <taxon>Caligidae</taxon>
        <taxon>Lepeophtheirus</taxon>
    </lineage>
</organism>
<sequence length="147" mass="16401">MFIYTAGVLSGPLISSIVEECDLIGSSGGSYALFTSQLINTAKNYSHLKMPFFRLIFLLAIASTELGVGIYRRYAPFPSYNNVGYMAHITGSASGVIVGLVILRNFEQRLRQRIYWWISIGVFAGIVLFVLFYHAIFAKVIISWGFV</sequence>
<keyword evidence="5 6" id="KW-0472">Membrane</keyword>
<evidence type="ECO:0000256" key="1">
    <source>
        <dbReference type="ARBA" id="ARBA00004141"/>
    </source>
</evidence>
<dbReference type="InterPro" id="IPR051739">
    <property type="entry name" value="Rhomboid_IM_Serine_Proteases"/>
</dbReference>
<keyword evidence="3 6" id="KW-0812">Transmembrane</keyword>
<comment type="subcellular location">
    <subcellularLocation>
        <location evidence="1">Membrane</location>
        <topology evidence="1">Multi-pass membrane protein</topology>
    </subcellularLocation>
</comment>
<evidence type="ECO:0000259" key="7">
    <source>
        <dbReference type="Pfam" id="PF01694"/>
    </source>
</evidence>
<accession>A0A0K2UEJ4</accession>
<keyword evidence="4 6" id="KW-1133">Transmembrane helix</keyword>
<evidence type="ECO:0000256" key="6">
    <source>
        <dbReference type="SAM" id="Phobius"/>
    </source>
</evidence>
<dbReference type="OrthoDB" id="418595at2759"/>
<dbReference type="InterPro" id="IPR035952">
    <property type="entry name" value="Rhomboid-like_sf"/>
</dbReference>
<comment type="similarity">
    <text evidence="2">Belongs to the peptidase S54 family.</text>
</comment>
<proteinExistence type="inferred from homology"/>
<dbReference type="Pfam" id="PF01694">
    <property type="entry name" value="Rhomboid"/>
    <property type="match status" value="1"/>
</dbReference>
<dbReference type="EMBL" id="HACA01018750">
    <property type="protein sequence ID" value="CDW36111.1"/>
    <property type="molecule type" value="Transcribed_RNA"/>
</dbReference>
<dbReference type="GO" id="GO:0016020">
    <property type="term" value="C:membrane"/>
    <property type="evidence" value="ECO:0007669"/>
    <property type="project" value="UniProtKB-SubCell"/>
</dbReference>
<dbReference type="PANTHER" id="PTHR45840">
    <property type="entry name" value="RHOMBOID-RELATED PROTEIN"/>
    <property type="match status" value="1"/>
</dbReference>
<feature type="transmembrane region" description="Helical" evidence="6">
    <location>
        <begin position="52"/>
        <end position="71"/>
    </location>
</feature>
<evidence type="ECO:0000256" key="4">
    <source>
        <dbReference type="ARBA" id="ARBA00022989"/>
    </source>
</evidence>
<feature type="domain" description="Peptidase S54 rhomboid" evidence="7">
    <location>
        <begin position="2"/>
        <end position="104"/>
    </location>
</feature>
<evidence type="ECO:0000256" key="3">
    <source>
        <dbReference type="ARBA" id="ARBA00022692"/>
    </source>
</evidence>
<dbReference type="SUPFAM" id="SSF144091">
    <property type="entry name" value="Rhomboid-like"/>
    <property type="match status" value="1"/>
</dbReference>
<feature type="transmembrane region" description="Helical" evidence="6">
    <location>
        <begin position="83"/>
        <end position="103"/>
    </location>
</feature>
<evidence type="ECO:0000256" key="5">
    <source>
        <dbReference type="ARBA" id="ARBA00023136"/>
    </source>
</evidence>
<reference evidence="8" key="1">
    <citation type="submission" date="2014-05" db="EMBL/GenBank/DDBJ databases">
        <authorList>
            <person name="Chronopoulou M."/>
        </authorList>
    </citation>
    <scope>NUCLEOTIDE SEQUENCE</scope>
    <source>
        <tissue evidence="8">Whole organism</tissue>
    </source>
</reference>
<evidence type="ECO:0000256" key="2">
    <source>
        <dbReference type="ARBA" id="ARBA00009045"/>
    </source>
</evidence>